<dbReference type="NCBIfam" id="TIGR00083">
    <property type="entry name" value="ribF"/>
    <property type="match status" value="1"/>
</dbReference>
<comment type="similarity">
    <text evidence="14">Belongs to the ribF family.</text>
</comment>
<comment type="catalytic activity">
    <reaction evidence="13 14">
        <text>FMN + ATP + H(+) = FAD + diphosphate</text>
        <dbReference type="Rhea" id="RHEA:17237"/>
        <dbReference type="ChEBI" id="CHEBI:15378"/>
        <dbReference type="ChEBI" id="CHEBI:30616"/>
        <dbReference type="ChEBI" id="CHEBI:33019"/>
        <dbReference type="ChEBI" id="CHEBI:57692"/>
        <dbReference type="ChEBI" id="CHEBI:58210"/>
        <dbReference type="EC" id="2.7.7.2"/>
    </reaction>
</comment>
<dbReference type="NCBIfam" id="NF004162">
    <property type="entry name" value="PRK05627.1-5"/>
    <property type="match status" value="1"/>
</dbReference>
<evidence type="ECO:0000256" key="9">
    <source>
        <dbReference type="ARBA" id="ARBA00022827"/>
    </source>
</evidence>
<dbReference type="SUPFAM" id="SSF52374">
    <property type="entry name" value="Nucleotidylyl transferase"/>
    <property type="match status" value="1"/>
</dbReference>
<dbReference type="Pfam" id="PF06574">
    <property type="entry name" value="FAD_syn"/>
    <property type="match status" value="1"/>
</dbReference>
<dbReference type="GO" id="GO:0009231">
    <property type="term" value="P:riboflavin biosynthetic process"/>
    <property type="evidence" value="ECO:0007669"/>
    <property type="project" value="InterPro"/>
</dbReference>
<comment type="catalytic activity">
    <reaction evidence="12 14">
        <text>riboflavin + ATP = FMN + ADP + H(+)</text>
        <dbReference type="Rhea" id="RHEA:14357"/>
        <dbReference type="ChEBI" id="CHEBI:15378"/>
        <dbReference type="ChEBI" id="CHEBI:30616"/>
        <dbReference type="ChEBI" id="CHEBI:57986"/>
        <dbReference type="ChEBI" id="CHEBI:58210"/>
        <dbReference type="ChEBI" id="CHEBI:456216"/>
        <dbReference type="EC" id="2.7.1.26"/>
    </reaction>
</comment>
<dbReference type="InterPro" id="IPR014729">
    <property type="entry name" value="Rossmann-like_a/b/a_fold"/>
</dbReference>
<dbReference type="CDD" id="cd02064">
    <property type="entry name" value="FAD_synthetase_N"/>
    <property type="match status" value="1"/>
</dbReference>
<keyword evidence="9 14" id="KW-0274">FAD</keyword>
<dbReference type="EMBL" id="DVMH01000028">
    <property type="protein sequence ID" value="HIU10700.1"/>
    <property type="molecule type" value="Genomic_DNA"/>
</dbReference>
<keyword evidence="3 14" id="KW-0285">Flavoprotein</keyword>
<dbReference type="InterPro" id="IPR023465">
    <property type="entry name" value="Riboflavin_kinase_dom_sf"/>
</dbReference>
<evidence type="ECO:0000256" key="11">
    <source>
        <dbReference type="ARBA" id="ARBA00023268"/>
    </source>
</evidence>
<accession>A0A9D1HL18</accession>
<comment type="pathway">
    <text evidence="2 14">Cofactor biosynthesis; FMN biosynthesis; FMN from riboflavin (ATP route): step 1/1.</text>
</comment>
<evidence type="ECO:0000313" key="16">
    <source>
        <dbReference type="EMBL" id="HIU10700.1"/>
    </source>
</evidence>
<dbReference type="NCBIfam" id="NF004160">
    <property type="entry name" value="PRK05627.1-3"/>
    <property type="match status" value="1"/>
</dbReference>
<dbReference type="InterPro" id="IPR002606">
    <property type="entry name" value="Riboflavin_kinase_bac"/>
</dbReference>
<comment type="caution">
    <text evidence="16">The sequence shown here is derived from an EMBL/GenBank/DDBJ whole genome shotgun (WGS) entry which is preliminary data.</text>
</comment>
<sequence length="306" mass="33380">MKILHDIAEYRPSGCFLTVTLGNFDGVHLGHRRLLESAVNAAKRAHGRSLLFTFWPHPAEVLGNNVPPLLTDRAEKARLAEAAGIDYLLEQPFTPELAALSPADFTARYLAGTLKANLLVVGYNFRFGRGGAGTAEVLRDLASSHGIETLIVPPLEMDGAAVSSSRIRQLLLAGELAEANRLLGREYVLTGLVAPGEKLGRKLGFPTANLQPSQGMLLPCFGVYAAYAECRGKKWPAVVNVGRRPTVGDALPATVEAHLLSAEGDFYGEMMRLMFYQKIRPERKFASLDELKAQIAADCRRAWEIL</sequence>
<comment type="pathway">
    <text evidence="1 14">Cofactor biosynthesis; FAD biosynthesis; FAD from FMN: step 1/1.</text>
</comment>
<evidence type="ECO:0000256" key="5">
    <source>
        <dbReference type="ARBA" id="ARBA00022679"/>
    </source>
</evidence>
<gene>
    <name evidence="16" type="ORF">IAB00_05615</name>
</gene>
<dbReference type="InterPro" id="IPR015865">
    <property type="entry name" value="Riboflavin_kinase_bac/euk"/>
</dbReference>
<evidence type="ECO:0000256" key="4">
    <source>
        <dbReference type="ARBA" id="ARBA00022643"/>
    </source>
</evidence>
<feature type="domain" description="Riboflavin kinase" evidence="15">
    <location>
        <begin position="182"/>
        <end position="304"/>
    </location>
</feature>
<dbReference type="AlphaFoldDB" id="A0A9D1HL18"/>
<dbReference type="GO" id="GO:0003919">
    <property type="term" value="F:FMN adenylyltransferase activity"/>
    <property type="evidence" value="ECO:0007669"/>
    <property type="project" value="UniProtKB-UniRule"/>
</dbReference>
<evidence type="ECO:0000256" key="3">
    <source>
        <dbReference type="ARBA" id="ARBA00022630"/>
    </source>
</evidence>
<dbReference type="PANTHER" id="PTHR22749:SF6">
    <property type="entry name" value="RIBOFLAVIN KINASE"/>
    <property type="match status" value="1"/>
</dbReference>
<protein>
    <recommendedName>
        <fullName evidence="14">Riboflavin biosynthesis protein</fullName>
    </recommendedName>
    <domain>
        <recommendedName>
            <fullName evidence="14">Riboflavin kinase</fullName>
            <ecNumber evidence="14">2.7.1.26</ecNumber>
        </recommendedName>
        <alternativeName>
            <fullName evidence="14">Flavokinase</fullName>
        </alternativeName>
    </domain>
    <domain>
        <recommendedName>
            <fullName evidence="14">FMN adenylyltransferase</fullName>
            <ecNumber evidence="14">2.7.7.2</ecNumber>
        </recommendedName>
        <alternativeName>
            <fullName evidence="14">FAD pyrophosphorylase</fullName>
        </alternativeName>
        <alternativeName>
            <fullName evidence="14">FAD synthase</fullName>
        </alternativeName>
    </domain>
</protein>
<keyword evidence="4 14" id="KW-0288">FMN</keyword>
<evidence type="ECO:0000256" key="12">
    <source>
        <dbReference type="ARBA" id="ARBA00047880"/>
    </source>
</evidence>
<keyword evidence="7 14" id="KW-0547">Nucleotide-binding</keyword>
<dbReference type="EC" id="2.7.7.2" evidence="14"/>
<reference evidence="16" key="2">
    <citation type="journal article" date="2021" name="PeerJ">
        <title>Extensive microbial diversity within the chicken gut microbiome revealed by metagenomics and culture.</title>
        <authorList>
            <person name="Gilroy R."/>
            <person name="Ravi A."/>
            <person name="Getino M."/>
            <person name="Pursley I."/>
            <person name="Horton D.L."/>
            <person name="Alikhan N.F."/>
            <person name="Baker D."/>
            <person name="Gharbi K."/>
            <person name="Hall N."/>
            <person name="Watson M."/>
            <person name="Adriaenssens E.M."/>
            <person name="Foster-Nyarko E."/>
            <person name="Jarju S."/>
            <person name="Secka A."/>
            <person name="Antonio M."/>
            <person name="Oren A."/>
            <person name="Chaudhuri R.R."/>
            <person name="La Ragione R."/>
            <person name="Hildebrand F."/>
            <person name="Pallen M.J."/>
        </authorList>
    </citation>
    <scope>NUCLEOTIDE SEQUENCE</scope>
    <source>
        <strain evidence="16">2830</strain>
    </source>
</reference>
<dbReference type="GO" id="GO:0006747">
    <property type="term" value="P:FAD biosynthetic process"/>
    <property type="evidence" value="ECO:0007669"/>
    <property type="project" value="UniProtKB-UniRule"/>
</dbReference>
<dbReference type="SUPFAM" id="SSF82114">
    <property type="entry name" value="Riboflavin kinase-like"/>
    <property type="match status" value="1"/>
</dbReference>
<dbReference type="GO" id="GO:0008531">
    <property type="term" value="F:riboflavin kinase activity"/>
    <property type="evidence" value="ECO:0007669"/>
    <property type="project" value="UniProtKB-UniRule"/>
</dbReference>
<evidence type="ECO:0000256" key="6">
    <source>
        <dbReference type="ARBA" id="ARBA00022695"/>
    </source>
</evidence>
<keyword evidence="11" id="KW-0511">Multifunctional enzyme</keyword>
<evidence type="ECO:0000259" key="15">
    <source>
        <dbReference type="SMART" id="SM00904"/>
    </source>
</evidence>
<dbReference type="Gene3D" id="2.40.30.30">
    <property type="entry name" value="Riboflavin kinase-like"/>
    <property type="match status" value="1"/>
</dbReference>
<dbReference type="Pfam" id="PF01687">
    <property type="entry name" value="Flavokinase"/>
    <property type="match status" value="1"/>
</dbReference>
<keyword evidence="5 14" id="KW-0808">Transferase</keyword>
<keyword evidence="8 14" id="KW-0418">Kinase</keyword>
<dbReference type="Proteomes" id="UP000824124">
    <property type="component" value="Unassembled WGS sequence"/>
</dbReference>
<keyword evidence="10 14" id="KW-0067">ATP-binding</keyword>
<evidence type="ECO:0000256" key="1">
    <source>
        <dbReference type="ARBA" id="ARBA00004726"/>
    </source>
</evidence>
<dbReference type="GO" id="GO:0005524">
    <property type="term" value="F:ATP binding"/>
    <property type="evidence" value="ECO:0007669"/>
    <property type="project" value="UniProtKB-UniRule"/>
</dbReference>
<evidence type="ECO:0000256" key="10">
    <source>
        <dbReference type="ARBA" id="ARBA00022840"/>
    </source>
</evidence>
<dbReference type="PANTHER" id="PTHR22749">
    <property type="entry name" value="RIBOFLAVIN KINASE/FMN ADENYLYLTRANSFERASE"/>
    <property type="match status" value="1"/>
</dbReference>
<dbReference type="Gene3D" id="3.40.50.620">
    <property type="entry name" value="HUPs"/>
    <property type="match status" value="1"/>
</dbReference>
<evidence type="ECO:0000313" key="17">
    <source>
        <dbReference type="Proteomes" id="UP000824124"/>
    </source>
</evidence>
<proteinExistence type="inferred from homology"/>
<evidence type="ECO:0000256" key="2">
    <source>
        <dbReference type="ARBA" id="ARBA00005201"/>
    </source>
</evidence>
<organism evidence="16 17">
    <name type="scientific">Candidatus Avidehalobacter gallistercoris</name>
    <dbReference type="NCBI Taxonomy" id="2840694"/>
    <lineage>
        <taxon>Bacteria</taxon>
        <taxon>Bacillati</taxon>
        <taxon>Bacillota</taxon>
        <taxon>Clostridia</taxon>
        <taxon>Eubacteriales</taxon>
        <taxon>Peptococcaceae</taxon>
        <taxon>Peptococcaceae incertae sedis</taxon>
        <taxon>Candidatus Avidehalobacter</taxon>
    </lineage>
</organism>
<reference evidence="16" key="1">
    <citation type="submission" date="2020-10" db="EMBL/GenBank/DDBJ databases">
        <authorList>
            <person name="Gilroy R."/>
        </authorList>
    </citation>
    <scope>NUCLEOTIDE SEQUENCE</scope>
    <source>
        <strain evidence="16">2830</strain>
    </source>
</reference>
<evidence type="ECO:0000256" key="7">
    <source>
        <dbReference type="ARBA" id="ARBA00022741"/>
    </source>
</evidence>
<dbReference type="PIRSF" id="PIRSF004491">
    <property type="entry name" value="FAD_Synth"/>
    <property type="match status" value="1"/>
</dbReference>
<dbReference type="SMART" id="SM00904">
    <property type="entry name" value="Flavokinase"/>
    <property type="match status" value="1"/>
</dbReference>
<evidence type="ECO:0000256" key="14">
    <source>
        <dbReference type="PIRNR" id="PIRNR004491"/>
    </source>
</evidence>
<evidence type="ECO:0000256" key="8">
    <source>
        <dbReference type="ARBA" id="ARBA00022777"/>
    </source>
</evidence>
<dbReference type="EC" id="2.7.1.26" evidence="14"/>
<dbReference type="InterPro" id="IPR023468">
    <property type="entry name" value="Riboflavin_kinase"/>
</dbReference>
<name>A0A9D1HL18_9FIRM</name>
<evidence type="ECO:0000256" key="13">
    <source>
        <dbReference type="ARBA" id="ARBA00049494"/>
    </source>
</evidence>
<dbReference type="FunFam" id="3.40.50.620:FF:000021">
    <property type="entry name" value="Riboflavin biosynthesis protein"/>
    <property type="match status" value="1"/>
</dbReference>
<keyword evidence="6 14" id="KW-0548">Nucleotidyltransferase</keyword>
<dbReference type="InterPro" id="IPR015864">
    <property type="entry name" value="FAD_synthase"/>
</dbReference>
<dbReference type="GO" id="GO:0009398">
    <property type="term" value="P:FMN biosynthetic process"/>
    <property type="evidence" value="ECO:0007669"/>
    <property type="project" value="UniProtKB-UniRule"/>
</dbReference>